<evidence type="ECO:0000313" key="5">
    <source>
        <dbReference type="Proteomes" id="UP000050482"/>
    </source>
</evidence>
<comment type="similarity">
    <text evidence="1">Belongs to the short-chain dehydrogenases/reductases (SDR) family.</text>
</comment>
<dbReference type="NCBIfam" id="NF005559">
    <property type="entry name" value="PRK07231.1"/>
    <property type="match status" value="1"/>
</dbReference>
<dbReference type="PANTHER" id="PTHR42760">
    <property type="entry name" value="SHORT-CHAIN DEHYDROGENASES/REDUCTASES FAMILY MEMBER"/>
    <property type="match status" value="1"/>
</dbReference>
<dbReference type="Pfam" id="PF13561">
    <property type="entry name" value="adh_short_C2"/>
    <property type="match status" value="1"/>
</dbReference>
<dbReference type="GO" id="GO:0048038">
    <property type="term" value="F:quinone binding"/>
    <property type="evidence" value="ECO:0007669"/>
    <property type="project" value="TreeGrafter"/>
</dbReference>
<dbReference type="OrthoDB" id="125587at2"/>
<dbReference type="AlphaFoldDB" id="A0A0P9CES8"/>
<dbReference type="STRING" id="471514.AN477_07730"/>
<dbReference type="FunFam" id="3.40.50.720:FF:000084">
    <property type="entry name" value="Short-chain dehydrogenase reductase"/>
    <property type="match status" value="1"/>
</dbReference>
<dbReference type="Gene3D" id="3.40.50.720">
    <property type="entry name" value="NAD(P)-binding Rossmann-like Domain"/>
    <property type="match status" value="1"/>
</dbReference>
<dbReference type="RefSeq" id="WP_054968602.1">
    <property type="nucleotide sequence ID" value="NZ_LJCO01000035.1"/>
</dbReference>
<dbReference type="GO" id="GO:0008206">
    <property type="term" value="P:bile acid metabolic process"/>
    <property type="evidence" value="ECO:0007669"/>
    <property type="project" value="UniProtKB-ARBA"/>
</dbReference>
<feature type="domain" description="Ketoreductase" evidence="3">
    <location>
        <begin position="11"/>
        <end position="194"/>
    </location>
</feature>
<dbReference type="InterPro" id="IPR002347">
    <property type="entry name" value="SDR_fam"/>
</dbReference>
<dbReference type="PRINTS" id="PR00081">
    <property type="entry name" value="GDHRDH"/>
</dbReference>
<proteinExistence type="inferred from homology"/>
<gene>
    <name evidence="4" type="ORF">AN477_07730</name>
</gene>
<dbReference type="PANTHER" id="PTHR42760:SF133">
    <property type="entry name" value="3-OXOACYL-[ACYL-CARRIER-PROTEIN] REDUCTASE"/>
    <property type="match status" value="1"/>
</dbReference>
<dbReference type="InterPro" id="IPR057326">
    <property type="entry name" value="KR_dom"/>
</dbReference>
<sequence length="257" mass="27469">MYTANFSLAGKVALITGAGRGIGRALAEGLAFAGADVALVSRTERQVNVAADEIKKATGRNTWAGSCDVTNKESVQQTVSQVIEHLGKIDILVNNAGTSVRHGALELTEAEWDQVMDTNFKSVFLMSQAVGSHMVERKYGRIINVASVASELTLAYGTPYGPSKAGVVHLTRQLANEWAKDGVTVNAISPWFFRTSLNAAALDNAEFRTALERRTPMGRLGQLEELVAPVVFFSSDGAGYVTGQNLFVDGGTTHFGM</sequence>
<protein>
    <submittedName>
        <fullName evidence="4">2-deoxy-D-gluconate 3-dehydrogenase</fullName>
    </submittedName>
</protein>
<evidence type="ECO:0000313" key="4">
    <source>
        <dbReference type="EMBL" id="KPV44326.1"/>
    </source>
</evidence>
<dbReference type="SMART" id="SM00822">
    <property type="entry name" value="PKS_KR"/>
    <property type="match status" value="1"/>
</dbReference>
<dbReference type="SUPFAM" id="SSF51735">
    <property type="entry name" value="NAD(P)-binding Rossmann-fold domains"/>
    <property type="match status" value="1"/>
</dbReference>
<evidence type="ECO:0000259" key="3">
    <source>
        <dbReference type="SMART" id="SM00822"/>
    </source>
</evidence>
<dbReference type="InterPro" id="IPR036291">
    <property type="entry name" value="NAD(P)-bd_dom_sf"/>
</dbReference>
<dbReference type="GO" id="GO:0016616">
    <property type="term" value="F:oxidoreductase activity, acting on the CH-OH group of donors, NAD or NADP as acceptor"/>
    <property type="evidence" value="ECO:0007669"/>
    <property type="project" value="UniProtKB-ARBA"/>
</dbReference>
<accession>A0A0P9CES8</accession>
<dbReference type="Proteomes" id="UP000050482">
    <property type="component" value="Unassembled WGS sequence"/>
</dbReference>
<dbReference type="EMBL" id="LJCO01000035">
    <property type="protein sequence ID" value="KPV44326.1"/>
    <property type="molecule type" value="Genomic_DNA"/>
</dbReference>
<keyword evidence="2" id="KW-0560">Oxidoreductase</keyword>
<name>A0A0P9CES8_9BACL</name>
<comment type="caution">
    <text evidence="4">The sequence shown here is derived from an EMBL/GenBank/DDBJ whole genome shotgun (WGS) entry which is preliminary data.</text>
</comment>
<evidence type="ECO:0000256" key="2">
    <source>
        <dbReference type="ARBA" id="ARBA00023002"/>
    </source>
</evidence>
<dbReference type="PATRIC" id="fig|471514.4.peg.4401"/>
<dbReference type="GO" id="GO:0006633">
    <property type="term" value="P:fatty acid biosynthetic process"/>
    <property type="evidence" value="ECO:0007669"/>
    <property type="project" value="TreeGrafter"/>
</dbReference>
<dbReference type="PRINTS" id="PR00080">
    <property type="entry name" value="SDRFAMILY"/>
</dbReference>
<evidence type="ECO:0000256" key="1">
    <source>
        <dbReference type="ARBA" id="ARBA00006484"/>
    </source>
</evidence>
<reference evidence="4 5" key="1">
    <citation type="submission" date="2015-09" db="EMBL/GenBank/DDBJ databases">
        <title>Draft genome sequence of Alicyclobacillus ferrooxydans DSM 22381.</title>
        <authorList>
            <person name="Hemp J."/>
        </authorList>
    </citation>
    <scope>NUCLEOTIDE SEQUENCE [LARGE SCALE GENOMIC DNA]</scope>
    <source>
        <strain evidence="4 5">TC-34</strain>
    </source>
</reference>
<organism evidence="4 5">
    <name type="scientific">Alicyclobacillus ferrooxydans</name>
    <dbReference type="NCBI Taxonomy" id="471514"/>
    <lineage>
        <taxon>Bacteria</taxon>
        <taxon>Bacillati</taxon>
        <taxon>Bacillota</taxon>
        <taxon>Bacilli</taxon>
        <taxon>Bacillales</taxon>
        <taxon>Alicyclobacillaceae</taxon>
        <taxon>Alicyclobacillus</taxon>
    </lineage>
</organism>
<keyword evidence="5" id="KW-1185">Reference proteome</keyword>